<gene>
    <name evidence="1" type="ORF">H6X83_00945</name>
</gene>
<evidence type="ECO:0000313" key="2">
    <source>
        <dbReference type="Proteomes" id="UP000516046"/>
    </source>
</evidence>
<sequence length="135" mass="15669">MTYTSAQKEVLCSMTQSRRFPIVRFELHREGQPDLCSIALNYVRIEALADSMELVKERGEALRTLMEQGVVYIDYTTRAWVQGDYDVYYRSKLYEELCHMVMESSKDPAAVFNLPYMRKGYASFTPSFLASLPRP</sequence>
<accession>A0A7G9WHV3</accession>
<reference evidence="1 2" key="1">
    <citation type="submission" date="2020-08" db="EMBL/GenBank/DDBJ databases">
        <authorList>
            <person name="Ren C."/>
            <person name="Gu Y."/>
            <person name="Xu Y."/>
        </authorList>
    </citation>
    <scope>NUCLEOTIDE SEQUENCE [LARGE SCALE GENOMIC DNA]</scope>
    <source>
        <strain evidence="1 2">LBM18003</strain>
    </source>
</reference>
<organism evidence="1 2">
    <name type="scientific">Caproicibacterium amylolyticum</name>
    <dbReference type="NCBI Taxonomy" id="2766537"/>
    <lineage>
        <taxon>Bacteria</taxon>
        <taxon>Bacillati</taxon>
        <taxon>Bacillota</taxon>
        <taxon>Clostridia</taxon>
        <taxon>Eubacteriales</taxon>
        <taxon>Oscillospiraceae</taxon>
        <taxon>Caproicibacterium</taxon>
    </lineage>
</organism>
<dbReference type="EMBL" id="CP060696">
    <property type="protein sequence ID" value="QNO18265.1"/>
    <property type="molecule type" value="Genomic_DNA"/>
</dbReference>
<name>A0A7G9WHV3_9FIRM</name>
<dbReference type="Proteomes" id="UP000516046">
    <property type="component" value="Chromosome"/>
</dbReference>
<dbReference type="KEGG" id="caml:H6X83_00945"/>
<keyword evidence="2" id="KW-1185">Reference proteome</keyword>
<dbReference type="RefSeq" id="WP_212507331.1">
    <property type="nucleotide sequence ID" value="NZ_CP060696.1"/>
</dbReference>
<proteinExistence type="predicted"/>
<evidence type="ECO:0000313" key="1">
    <source>
        <dbReference type="EMBL" id="QNO18265.1"/>
    </source>
</evidence>
<protein>
    <submittedName>
        <fullName evidence="1">Uncharacterized protein</fullName>
    </submittedName>
</protein>
<dbReference type="AlphaFoldDB" id="A0A7G9WHV3"/>